<sequence>MKAGRVHDVIVAADSVAANDDIVIEERSAKELLNTRGGLGEQVAASGTDVWYPAFDVEIAKPMRMVEQHASVKYGKQRKRQNRAARIRSRKRRSRVYLRRFFESVHALQRIGLMFLVNNVIRLGVEDVKTDWKTHTIVVKGKKADPLKVLEKIHKKSHCQIELISPVPKSPAE</sequence>
<reference evidence="1 2" key="2">
    <citation type="journal article" date="2022" name="Mol. Ecol. Resour.">
        <title>The genomes of chicory, endive, great burdock and yacon provide insights into Asteraceae paleo-polyploidization history and plant inulin production.</title>
        <authorList>
            <person name="Fan W."/>
            <person name="Wang S."/>
            <person name="Wang H."/>
            <person name="Wang A."/>
            <person name="Jiang F."/>
            <person name="Liu H."/>
            <person name="Zhao H."/>
            <person name="Xu D."/>
            <person name="Zhang Y."/>
        </authorList>
    </citation>
    <scope>NUCLEOTIDE SEQUENCE [LARGE SCALE GENOMIC DNA]</scope>
    <source>
        <strain evidence="2">cv. Niubang</strain>
    </source>
</reference>
<name>A0ACB9CP57_ARCLA</name>
<dbReference type="Proteomes" id="UP001055879">
    <property type="component" value="Linkage Group LG04"/>
</dbReference>
<accession>A0ACB9CP57</accession>
<dbReference type="EMBL" id="CM042050">
    <property type="protein sequence ID" value="KAI3736118.1"/>
    <property type="molecule type" value="Genomic_DNA"/>
</dbReference>
<gene>
    <name evidence="1" type="ORF">L6452_15651</name>
</gene>
<keyword evidence="2" id="KW-1185">Reference proteome</keyword>
<reference evidence="2" key="1">
    <citation type="journal article" date="2022" name="Mol. Ecol. Resour.">
        <title>The genomes of chicory, endive, great burdock and yacon provide insights into Asteraceae palaeo-polyploidization history and plant inulin production.</title>
        <authorList>
            <person name="Fan W."/>
            <person name="Wang S."/>
            <person name="Wang H."/>
            <person name="Wang A."/>
            <person name="Jiang F."/>
            <person name="Liu H."/>
            <person name="Zhao H."/>
            <person name="Xu D."/>
            <person name="Zhang Y."/>
        </authorList>
    </citation>
    <scope>NUCLEOTIDE SEQUENCE [LARGE SCALE GENOMIC DNA]</scope>
    <source>
        <strain evidence="2">cv. Niubang</strain>
    </source>
</reference>
<protein>
    <submittedName>
        <fullName evidence="1">Uncharacterized protein</fullName>
    </submittedName>
</protein>
<organism evidence="1 2">
    <name type="scientific">Arctium lappa</name>
    <name type="common">Greater burdock</name>
    <name type="synonym">Lappa major</name>
    <dbReference type="NCBI Taxonomy" id="4217"/>
    <lineage>
        <taxon>Eukaryota</taxon>
        <taxon>Viridiplantae</taxon>
        <taxon>Streptophyta</taxon>
        <taxon>Embryophyta</taxon>
        <taxon>Tracheophyta</taxon>
        <taxon>Spermatophyta</taxon>
        <taxon>Magnoliopsida</taxon>
        <taxon>eudicotyledons</taxon>
        <taxon>Gunneridae</taxon>
        <taxon>Pentapetalae</taxon>
        <taxon>asterids</taxon>
        <taxon>campanulids</taxon>
        <taxon>Asterales</taxon>
        <taxon>Asteraceae</taxon>
        <taxon>Carduoideae</taxon>
        <taxon>Cardueae</taxon>
        <taxon>Arctiinae</taxon>
        <taxon>Arctium</taxon>
    </lineage>
</organism>
<evidence type="ECO:0000313" key="2">
    <source>
        <dbReference type="Proteomes" id="UP001055879"/>
    </source>
</evidence>
<proteinExistence type="predicted"/>
<comment type="caution">
    <text evidence="1">The sequence shown here is derived from an EMBL/GenBank/DDBJ whole genome shotgun (WGS) entry which is preliminary data.</text>
</comment>
<evidence type="ECO:0000313" key="1">
    <source>
        <dbReference type="EMBL" id="KAI3736118.1"/>
    </source>
</evidence>